<proteinExistence type="predicted"/>
<dbReference type="SUPFAM" id="SSF50156">
    <property type="entry name" value="PDZ domain-like"/>
    <property type="match status" value="1"/>
</dbReference>
<dbReference type="PANTHER" id="PTHR47389">
    <property type="entry name" value="OS09G0436400 PROTEIN"/>
    <property type="match status" value="1"/>
</dbReference>
<keyword evidence="4" id="KW-1185">Reference proteome</keyword>
<name>A0ABC8YKD0_9POAL</name>
<dbReference type="InterPro" id="IPR041489">
    <property type="entry name" value="PDZ_6"/>
</dbReference>
<dbReference type="InterPro" id="IPR036034">
    <property type="entry name" value="PDZ_sf"/>
</dbReference>
<dbReference type="AlphaFoldDB" id="A0ABC8YKD0"/>
<gene>
    <name evidence="3" type="ORF">URODEC1_LOCUS34468</name>
</gene>
<dbReference type="Pfam" id="PF17820">
    <property type="entry name" value="PDZ_6"/>
    <property type="match status" value="1"/>
</dbReference>
<evidence type="ECO:0000256" key="1">
    <source>
        <dbReference type="SAM" id="MobiDB-lite"/>
    </source>
</evidence>
<dbReference type="PANTHER" id="PTHR47389:SF5">
    <property type="entry name" value="OS09G0436700 PROTEIN"/>
    <property type="match status" value="1"/>
</dbReference>
<dbReference type="Pfam" id="PF13365">
    <property type="entry name" value="Trypsin_2"/>
    <property type="match status" value="1"/>
</dbReference>
<evidence type="ECO:0000313" key="4">
    <source>
        <dbReference type="Proteomes" id="UP001497457"/>
    </source>
</evidence>
<dbReference type="EMBL" id="OZ075126">
    <property type="protein sequence ID" value="CAL4943935.1"/>
    <property type="molecule type" value="Genomic_DNA"/>
</dbReference>
<evidence type="ECO:0000259" key="2">
    <source>
        <dbReference type="Pfam" id="PF17820"/>
    </source>
</evidence>
<feature type="domain" description="PDZ" evidence="2">
    <location>
        <begin position="506"/>
        <end position="545"/>
    </location>
</feature>
<evidence type="ECO:0000313" key="3">
    <source>
        <dbReference type="EMBL" id="CAL4943935.1"/>
    </source>
</evidence>
<feature type="compositionally biased region" description="Basic and acidic residues" evidence="1">
    <location>
        <begin position="136"/>
        <end position="147"/>
    </location>
</feature>
<dbReference type="Gene3D" id="2.30.42.10">
    <property type="match status" value="1"/>
</dbReference>
<dbReference type="SUPFAM" id="SSF50494">
    <property type="entry name" value="Trypsin-like serine proteases"/>
    <property type="match status" value="1"/>
</dbReference>
<organism evidence="3 4">
    <name type="scientific">Urochloa decumbens</name>
    <dbReference type="NCBI Taxonomy" id="240449"/>
    <lineage>
        <taxon>Eukaryota</taxon>
        <taxon>Viridiplantae</taxon>
        <taxon>Streptophyta</taxon>
        <taxon>Embryophyta</taxon>
        <taxon>Tracheophyta</taxon>
        <taxon>Spermatophyta</taxon>
        <taxon>Magnoliopsida</taxon>
        <taxon>Liliopsida</taxon>
        <taxon>Poales</taxon>
        <taxon>Poaceae</taxon>
        <taxon>PACMAD clade</taxon>
        <taxon>Panicoideae</taxon>
        <taxon>Panicodae</taxon>
        <taxon>Paniceae</taxon>
        <taxon>Melinidinae</taxon>
        <taxon>Urochloa</taxon>
    </lineage>
</organism>
<feature type="region of interest" description="Disordered" evidence="1">
    <location>
        <begin position="1"/>
        <end position="163"/>
    </location>
</feature>
<accession>A0ABC8YKD0</accession>
<feature type="compositionally biased region" description="Low complexity" evidence="1">
    <location>
        <begin position="49"/>
        <end position="74"/>
    </location>
</feature>
<protein>
    <recommendedName>
        <fullName evidence="2">PDZ domain-containing protein</fullName>
    </recommendedName>
</protein>
<reference evidence="3" key="1">
    <citation type="submission" date="2024-10" db="EMBL/GenBank/DDBJ databases">
        <authorList>
            <person name="Ryan C."/>
        </authorList>
    </citation>
    <scope>NUCLEOTIDE SEQUENCE [LARGE SCALE GENOMIC DNA]</scope>
</reference>
<sequence>MRGTVDDEGQEGRPLSPSRKQIPLPYRSLTGGSASMRRPGEQQRPTGVSPSASSSEYLPSRLPESSRSASTSPSWPLPPWAPPSLPPRHALWGRGSMGERTPGSSRRHVPNPSVPMPEKWSERSPETSLNVNPDLDAARFDLDPESAKRRKREATPQLQPSEPQLVTHMLINKEGDVSQEELAQEMSGSDSSTCSSPIREPQAPLVPIWTNSAGKVYYGLTSDRAALDTYYHACQKYKEKQARQDQLPTLRPSLTVSANNMESYGPKQKEILLDASKSVLSLSAYLDGKEINRCTGIVVEWNEEKGCGIILTSAWLICTNKPFDDWSDKEYASKANVLIHLLDGSMLNSKLLYFSKHYDLAFYEVSGDLRLKVLPLEANLVCGQDLCLLARDMKMDFICKAVNVKYLDPCEHQHNHYLFINHSIPKCGSGGALADLNGRVVGMLFCTLPLTAFIPSSLILKCSLLLRKFGRLARPELGLKLRTVGFLDVSSIESLSRRCGITSGLIVGEVSAECVAERLGIRAGDVILSCQGESVSSVTQWEEILLDIGGEHLEKSNDLSLKVDIEVDLFHVRKGIRRTIRLDVVLSDSNEVFHSVALIGVVPSPTSTHDLISTN</sequence>
<dbReference type="InterPro" id="IPR009003">
    <property type="entry name" value="Peptidase_S1_PA"/>
</dbReference>
<dbReference type="Gene3D" id="2.40.10.120">
    <property type="match status" value="1"/>
</dbReference>
<dbReference type="Proteomes" id="UP001497457">
    <property type="component" value="Chromosome 16b"/>
</dbReference>
<feature type="compositionally biased region" description="Pro residues" evidence="1">
    <location>
        <begin position="75"/>
        <end position="86"/>
    </location>
</feature>